<name>A0A848BPW5_9FIRM</name>
<reference evidence="2 3" key="1">
    <citation type="submission" date="2020-04" db="EMBL/GenBank/DDBJ databases">
        <authorList>
            <person name="Hitch T.C.A."/>
            <person name="Wylensek D."/>
            <person name="Clavel T."/>
        </authorList>
    </citation>
    <scope>NUCLEOTIDE SEQUENCE [LARGE SCALE GENOMIC DNA]</scope>
    <source>
        <strain evidence="2 3">Oil-RF-744-FAT-WT-6-1</strain>
    </source>
</reference>
<evidence type="ECO:0000313" key="2">
    <source>
        <dbReference type="EMBL" id="NME28371.1"/>
    </source>
</evidence>
<evidence type="ECO:0000256" key="1">
    <source>
        <dbReference type="SAM" id="Phobius"/>
    </source>
</evidence>
<proteinExistence type="predicted"/>
<dbReference type="AlphaFoldDB" id="A0A848BPW5"/>
<keyword evidence="1" id="KW-1133">Transmembrane helix</keyword>
<comment type="caution">
    <text evidence="2">The sequence shown here is derived from an EMBL/GenBank/DDBJ whole genome shotgun (WGS) entry which is preliminary data.</text>
</comment>
<evidence type="ECO:0000313" key="3">
    <source>
        <dbReference type="Proteomes" id="UP000591071"/>
    </source>
</evidence>
<dbReference type="EMBL" id="JABAFG010000010">
    <property type="protein sequence ID" value="NME28371.1"/>
    <property type="molecule type" value="Genomic_DNA"/>
</dbReference>
<protein>
    <submittedName>
        <fullName evidence="2">Uncharacterized protein</fullName>
    </submittedName>
</protein>
<keyword evidence="1" id="KW-0472">Membrane</keyword>
<organism evidence="2 3">
    <name type="scientific">Megasphaera hexanoica</name>
    <dbReference type="NCBI Taxonomy" id="1675036"/>
    <lineage>
        <taxon>Bacteria</taxon>
        <taxon>Bacillati</taxon>
        <taxon>Bacillota</taxon>
        <taxon>Negativicutes</taxon>
        <taxon>Veillonellales</taxon>
        <taxon>Veillonellaceae</taxon>
        <taxon>Megasphaera</taxon>
    </lineage>
</organism>
<dbReference type="RefSeq" id="WP_170087595.1">
    <property type="nucleotide sequence ID" value="NZ_JABAFG010000010.1"/>
</dbReference>
<keyword evidence="1" id="KW-0812">Transmembrane</keyword>
<sequence>MQVIRDIYHPNTLMTALGTLAGLYLGNAYDKREERDARKIANQMDADADARAYRKDYDEANSNYNNALTQYTKEYQRNATGYNNAKTDEERQGYANKLNKMAKEINPNFDESDANGWTTAQTMLKNGQADNFQTQLNNVNALKNKLAYSRNYKNAMQGKRVSDGTFKDYDQYMSEMGDNPIPEYVPSQGASTQPDLYNFYRSRFNYGGLMPYYPYNGGQ</sequence>
<gene>
    <name evidence="2" type="ORF">HF872_07010</name>
</gene>
<feature type="transmembrane region" description="Helical" evidence="1">
    <location>
        <begin position="12"/>
        <end position="29"/>
    </location>
</feature>
<dbReference type="Proteomes" id="UP000591071">
    <property type="component" value="Unassembled WGS sequence"/>
</dbReference>
<accession>A0A848BPW5</accession>